<comment type="caution">
    <text evidence="2">The sequence shown here is derived from an EMBL/GenBank/DDBJ whole genome shotgun (WGS) entry which is preliminary data.</text>
</comment>
<dbReference type="OrthoDB" id="192090at2759"/>
<evidence type="ECO:0008006" key="4">
    <source>
        <dbReference type="Google" id="ProtNLM"/>
    </source>
</evidence>
<dbReference type="eggNOG" id="ENOG502QYD3">
    <property type="taxonomic scope" value="Eukaryota"/>
</dbReference>
<evidence type="ECO:0000256" key="1">
    <source>
        <dbReference type="SAM" id="SignalP"/>
    </source>
</evidence>
<dbReference type="EMBL" id="AGNL01039199">
    <property type="protein sequence ID" value="EJK52816.1"/>
    <property type="molecule type" value="Genomic_DNA"/>
</dbReference>
<gene>
    <name evidence="2" type="ORF">THAOC_27876</name>
</gene>
<evidence type="ECO:0000313" key="2">
    <source>
        <dbReference type="EMBL" id="EJK52816.1"/>
    </source>
</evidence>
<proteinExistence type="predicted"/>
<name>K0RVF7_THAOC</name>
<protein>
    <recommendedName>
        <fullName evidence="4">STI1 domain-containing protein</fullName>
    </recommendedName>
</protein>
<dbReference type="PROSITE" id="PS51257">
    <property type="entry name" value="PROKAR_LIPOPROTEIN"/>
    <property type="match status" value="1"/>
</dbReference>
<dbReference type="Proteomes" id="UP000266841">
    <property type="component" value="Unassembled WGS sequence"/>
</dbReference>
<feature type="signal peptide" evidence="1">
    <location>
        <begin position="1"/>
        <end position="20"/>
    </location>
</feature>
<organism evidence="2 3">
    <name type="scientific">Thalassiosira oceanica</name>
    <name type="common">Marine diatom</name>
    <dbReference type="NCBI Taxonomy" id="159749"/>
    <lineage>
        <taxon>Eukaryota</taxon>
        <taxon>Sar</taxon>
        <taxon>Stramenopiles</taxon>
        <taxon>Ochrophyta</taxon>
        <taxon>Bacillariophyta</taxon>
        <taxon>Coscinodiscophyceae</taxon>
        <taxon>Thalassiosirophycidae</taxon>
        <taxon>Thalassiosirales</taxon>
        <taxon>Thalassiosiraceae</taxon>
        <taxon>Thalassiosira</taxon>
    </lineage>
</organism>
<keyword evidence="3" id="KW-1185">Reference proteome</keyword>
<dbReference type="OMA" id="MMESPEW"/>
<feature type="chain" id="PRO_5003836549" description="STI1 domain-containing protein" evidence="1">
    <location>
        <begin position="21"/>
        <end position="243"/>
    </location>
</feature>
<evidence type="ECO:0000313" key="3">
    <source>
        <dbReference type="Proteomes" id="UP000266841"/>
    </source>
</evidence>
<accession>K0RVF7</accession>
<reference evidence="2 3" key="1">
    <citation type="journal article" date="2012" name="Genome Biol.">
        <title>Genome and low-iron response of an oceanic diatom adapted to chronic iron limitation.</title>
        <authorList>
            <person name="Lommer M."/>
            <person name="Specht M."/>
            <person name="Roy A.S."/>
            <person name="Kraemer L."/>
            <person name="Andreson R."/>
            <person name="Gutowska M.A."/>
            <person name="Wolf J."/>
            <person name="Bergner S.V."/>
            <person name="Schilhabel M.B."/>
            <person name="Klostermeier U.C."/>
            <person name="Beiko R.G."/>
            <person name="Rosenstiel P."/>
            <person name="Hippler M."/>
            <person name="Laroche J."/>
        </authorList>
    </citation>
    <scope>NUCLEOTIDE SEQUENCE [LARGE SCALE GENOMIC DNA]</scope>
    <source>
        <strain evidence="2 3">CCMP1005</strain>
    </source>
</reference>
<dbReference type="AlphaFoldDB" id="K0RVF7"/>
<keyword evidence="1" id="KW-0732">Signal</keyword>
<sequence>MKVFSVLVSSALLSFGCCQAADPDYVYGRDPKKDAEYDIATGMAGIQQAAKDPKLLAQLFQDMQVRRLSMWAVKSDGKFRAPNLPHREHIAPPSRIAIADPELMAEAKKMMESPEWKKKMKDITKDKSFKSNMEKTAKMMEDPDEAAKMQAKYEHMMKVGNEANREDARNTMSEAMQAMNDPKTMAQAAQMMKDPSFQDQMAKMAKDPAFKKYVSAMQEMMQDPATKLKMEQMASAMNTHLEL</sequence>